<gene>
    <name evidence="1" type="ORF">LARV_00939</name>
</gene>
<dbReference type="STRING" id="360412.LARV_00939"/>
<evidence type="ECO:0000313" key="2">
    <source>
        <dbReference type="Proteomes" id="UP000055060"/>
    </source>
</evidence>
<organism evidence="1">
    <name type="scientific">Longilinea arvoryzae</name>
    <dbReference type="NCBI Taxonomy" id="360412"/>
    <lineage>
        <taxon>Bacteria</taxon>
        <taxon>Bacillati</taxon>
        <taxon>Chloroflexota</taxon>
        <taxon>Anaerolineae</taxon>
        <taxon>Anaerolineales</taxon>
        <taxon>Anaerolineaceae</taxon>
        <taxon>Longilinea</taxon>
    </lineage>
</organism>
<accession>A0A0S7BE98</accession>
<protein>
    <submittedName>
        <fullName evidence="1">Uncharacterized protein</fullName>
    </submittedName>
</protein>
<dbReference type="Proteomes" id="UP000055060">
    <property type="component" value="Unassembled WGS sequence"/>
</dbReference>
<reference evidence="1" key="1">
    <citation type="submission" date="2015-07" db="EMBL/GenBank/DDBJ databases">
        <title>Draft Genome Sequences of Anaerolinea thermolimosa IMO-1, Bellilinea caldifistulae GOMI-1, Leptolinea tardivitalis YMTK-2, Levilinea saccharolytica KIBI-1,Longilinea arvoryzae KOME-1, Previously Described as Members of the Anaerolineaceae (Chloroflexi).</title>
        <authorList>
            <person name="Sekiguchi Y."/>
            <person name="Ohashi A."/>
            <person name="Matsuura N."/>
            <person name="Tourlousse M.D."/>
        </authorList>
    </citation>
    <scope>NUCLEOTIDE SEQUENCE [LARGE SCALE GENOMIC DNA]</scope>
    <source>
        <strain evidence="1">KOME-1</strain>
    </source>
</reference>
<sequence length="255" mass="28612">MPTATYHLSSEELAAAVALSGQHEKATGFLRTIAGEVPGEQLAAMLNTAHHSLMSRGLCSVDGSDQLVDGMTDLVKGVLNPDALIRATKTAPFGEWALNFFRITNGWLRQRNINLWISRYDLPIVNPVIAEEIISFYNSHYDQHMVGRQITLPDDFFEYSPERRRDESFLREELSRVAKDDDARRASGEIAHAEWRGTFFREGEASSPVVFLIQGPCTLWRVAAEQAENHPEGVRLWLVALSADEFKKVVNTIIT</sequence>
<keyword evidence="2" id="KW-1185">Reference proteome</keyword>
<dbReference type="AlphaFoldDB" id="A0A0S7BE98"/>
<name>A0A0S7BE98_9CHLR</name>
<dbReference type="RefSeq" id="WP_075072539.1">
    <property type="nucleotide sequence ID" value="NZ_DF967972.1"/>
</dbReference>
<evidence type="ECO:0000313" key="1">
    <source>
        <dbReference type="EMBL" id="GAP13188.1"/>
    </source>
</evidence>
<proteinExistence type="predicted"/>
<dbReference type="EMBL" id="DF967972">
    <property type="protein sequence ID" value="GAP13188.1"/>
    <property type="molecule type" value="Genomic_DNA"/>
</dbReference>